<protein>
    <submittedName>
        <fullName evidence="2">Putative Heparan-alpha-glucosaminide N-acetyltransferase</fullName>
        <ecNumber evidence="2">2.3.1.78</ecNumber>
    </submittedName>
</protein>
<keyword evidence="1" id="KW-0812">Transmembrane</keyword>
<dbReference type="eggNOG" id="COG4299">
    <property type="taxonomic scope" value="Bacteria"/>
</dbReference>
<feature type="transmembrane region" description="Helical" evidence="1">
    <location>
        <begin position="260"/>
        <end position="279"/>
    </location>
</feature>
<keyword evidence="2" id="KW-0012">Acyltransferase</keyword>
<keyword evidence="1" id="KW-1133">Transmembrane helix</keyword>
<dbReference type="EMBL" id="LNYI01000014">
    <property type="protein sequence ID" value="KTD23470.1"/>
    <property type="molecule type" value="Genomic_DNA"/>
</dbReference>
<gene>
    <name evidence="2" type="ORF">Llan_0841</name>
</gene>
<dbReference type="OrthoDB" id="9788724at2"/>
<dbReference type="Proteomes" id="UP000054869">
    <property type="component" value="Unassembled WGS sequence"/>
</dbReference>
<dbReference type="PANTHER" id="PTHR31061:SF24">
    <property type="entry name" value="LD22376P"/>
    <property type="match status" value="1"/>
</dbReference>
<feature type="transmembrane region" description="Helical" evidence="1">
    <location>
        <begin position="12"/>
        <end position="32"/>
    </location>
</feature>
<organism evidence="2 3">
    <name type="scientific">Legionella lansingensis</name>
    <dbReference type="NCBI Taxonomy" id="45067"/>
    <lineage>
        <taxon>Bacteria</taxon>
        <taxon>Pseudomonadati</taxon>
        <taxon>Pseudomonadota</taxon>
        <taxon>Gammaproteobacteria</taxon>
        <taxon>Legionellales</taxon>
        <taxon>Legionellaceae</taxon>
        <taxon>Legionella</taxon>
    </lineage>
</organism>
<dbReference type="PANTHER" id="PTHR31061">
    <property type="entry name" value="LD22376P"/>
    <property type="match status" value="1"/>
</dbReference>
<feature type="transmembrane region" description="Helical" evidence="1">
    <location>
        <begin position="198"/>
        <end position="218"/>
    </location>
</feature>
<feature type="transmembrane region" description="Helical" evidence="1">
    <location>
        <begin position="44"/>
        <end position="71"/>
    </location>
</feature>
<keyword evidence="3" id="KW-1185">Reference proteome</keyword>
<reference evidence="2 3" key="1">
    <citation type="submission" date="2015-11" db="EMBL/GenBank/DDBJ databases">
        <title>Genomic analysis of 38 Legionella species identifies large and diverse effector repertoires.</title>
        <authorList>
            <person name="Burstein D."/>
            <person name="Amaro F."/>
            <person name="Zusman T."/>
            <person name="Lifshitz Z."/>
            <person name="Cohen O."/>
            <person name="Gilbert J.A."/>
            <person name="Pupko T."/>
            <person name="Shuman H.A."/>
            <person name="Segal G."/>
        </authorList>
    </citation>
    <scope>NUCLEOTIDE SEQUENCE [LARGE SCALE GENOMIC DNA]</scope>
    <source>
        <strain evidence="2 3">ATCC 49751</strain>
    </source>
</reference>
<evidence type="ECO:0000313" key="3">
    <source>
        <dbReference type="Proteomes" id="UP000054869"/>
    </source>
</evidence>
<dbReference type="GO" id="GO:0015019">
    <property type="term" value="F:heparan-alpha-glucosaminide N-acetyltransferase activity"/>
    <property type="evidence" value="ECO:0007669"/>
    <property type="project" value="UniProtKB-EC"/>
</dbReference>
<dbReference type="PATRIC" id="fig|45067.4.peg.871"/>
<comment type="caution">
    <text evidence="2">The sequence shown here is derived from an EMBL/GenBank/DDBJ whole genome shotgun (WGS) entry which is preliminary data.</text>
</comment>
<feature type="transmembrane region" description="Helical" evidence="1">
    <location>
        <begin position="340"/>
        <end position="359"/>
    </location>
</feature>
<feature type="transmembrane region" description="Helical" evidence="1">
    <location>
        <begin position="141"/>
        <end position="160"/>
    </location>
</feature>
<proteinExistence type="predicted"/>
<feature type="transmembrane region" description="Helical" evidence="1">
    <location>
        <begin position="114"/>
        <end position="134"/>
    </location>
</feature>
<dbReference type="EC" id="2.3.1.78" evidence="2"/>
<accession>A0A0W0VTV2</accession>
<keyword evidence="1" id="KW-0472">Membrane</keyword>
<evidence type="ECO:0000313" key="2">
    <source>
        <dbReference type="EMBL" id="KTD23470.1"/>
    </source>
</evidence>
<dbReference type="RefSeq" id="WP_028373384.1">
    <property type="nucleotide sequence ID" value="NZ_CAAAJD010000014.1"/>
</dbReference>
<feature type="transmembrane region" description="Helical" evidence="1">
    <location>
        <begin position="291"/>
        <end position="315"/>
    </location>
</feature>
<sequence>MTGAATKFSRLLSLDVFRGLTIALMILVNSAGNKTSYAWLEHSLWNGCTIADVVFPFFVFIVGVSSVFSIAKSKEKGFTSVQLFSKILRRSLIIFLIGLCLNAFPYHGLDSLRIHGVLQRIAICYFSASLLFLFTDLRTQFIILLMLLIGYWLALTQIPVPGVNLNHLTAENNLAAYVDRLLLGSNHLWAKTWDPEGILSTLPAIATALIGNLTGAWLLSAHDPLKKLKVLWVAAIISMMIGWLWGLEFPVNKILWTSSYVLWTAGLALFILGGCYWLIDIKGWRKWCKPFEIFGVNALAVFVLHVVFLKIQAMIPMPSGNLRTFITQELFGWASLKNASLFYALTYTLLWFFVLCFFYRKKIFIKI</sequence>
<name>A0A0W0VTV2_9GAMM</name>
<dbReference type="AlphaFoldDB" id="A0A0W0VTV2"/>
<feature type="transmembrane region" description="Helical" evidence="1">
    <location>
        <begin position="230"/>
        <end position="248"/>
    </location>
</feature>
<keyword evidence="2" id="KW-0808">Transferase</keyword>
<feature type="transmembrane region" description="Helical" evidence="1">
    <location>
        <begin position="92"/>
        <end position="108"/>
    </location>
</feature>
<evidence type="ECO:0000256" key="1">
    <source>
        <dbReference type="SAM" id="Phobius"/>
    </source>
</evidence>
<dbReference type="STRING" id="45067.Llan_0841"/>